<proteinExistence type="predicted"/>
<reference evidence="3" key="1">
    <citation type="journal article" date="2014" name="PLoS Genet.">
        <title>Signature Gene Expression Reveals Novel Clues to the Molecular Mechanisms of Dimorphic Transition in Penicillium marneffei.</title>
        <authorList>
            <person name="Yang E."/>
            <person name="Wang G."/>
            <person name="Cai J."/>
            <person name="Woo P.C."/>
            <person name="Lau S.K."/>
            <person name="Yuen K.-Y."/>
            <person name="Chow W.-N."/>
            <person name="Lin X."/>
        </authorList>
    </citation>
    <scope>NUCLEOTIDE SEQUENCE [LARGE SCALE GENOMIC DNA]</scope>
    <source>
        <strain evidence="3">PM1</strain>
    </source>
</reference>
<organism evidence="3">
    <name type="scientific">Talaromyces marneffei PM1</name>
    <dbReference type="NCBI Taxonomy" id="1077442"/>
    <lineage>
        <taxon>Eukaryota</taxon>
        <taxon>Fungi</taxon>
        <taxon>Dikarya</taxon>
        <taxon>Ascomycota</taxon>
        <taxon>Pezizomycotina</taxon>
        <taxon>Eurotiomycetes</taxon>
        <taxon>Eurotiomycetidae</taxon>
        <taxon>Eurotiales</taxon>
        <taxon>Trichocomaceae</taxon>
        <taxon>Talaromyces</taxon>
        <taxon>Talaromyces sect. Talaromyces</taxon>
    </lineage>
</organism>
<dbReference type="PANTHER" id="PTHR35394:SF5">
    <property type="entry name" value="DUF3176 DOMAIN-CONTAINING PROTEIN"/>
    <property type="match status" value="1"/>
</dbReference>
<keyword evidence="2" id="KW-1133">Transmembrane helix</keyword>
<feature type="transmembrane region" description="Helical" evidence="2">
    <location>
        <begin position="525"/>
        <end position="545"/>
    </location>
</feature>
<feature type="transmembrane region" description="Helical" evidence="2">
    <location>
        <begin position="65"/>
        <end position="85"/>
    </location>
</feature>
<dbReference type="Pfam" id="PF11374">
    <property type="entry name" value="DUF3176"/>
    <property type="match status" value="1"/>
</dbReference>
<evidence type="ECO:0000313" key="3">
    <source>
        <dbReference type="EMBL" id="KFX49674.1"/>
    </source>
</evidence>
<protein>
    <submittedName>
        <fullName evidence="3">Uncharacterized protein</fullName>
    </submittedName>
</protein>
<gene>
    <name evidence="3" type="ORF">GQ26_0092610</name>
</gene>
<feature type="compositionally biased region" description="Polar residues" evidence="1">
    <location>
        <begin position="29"/>
        <end position="41"/>
    </location>
</feature>
<dbReference type="eggNOG" id="ENOG502RZ8N">
    <property type="taxonomic scope" value="Eukaryota"/>
</dbReference>
<evidence type="ECO:0000256" key="1">
    <source>
        <dbReference type="SAM" id="MobiDB-lite"/>
    </source>
</evidence>
<keyword evidence="2" id="KW-0812">Transmembrane</keyword>
<dbReference type="PANTHER" id="PTHR35394">
    <property type="entry name" value="DUF3176 DOMAIN-CONTAINING PROTEIN"/>
    <property type="match status" value="1"/>
</dbReference>
<dbReference type="EMBL" id="JPOX01000009">
    <property type="protein sequence ID" value="KFX49674.1"/>
    <property type="molecule type" value="Genomic_DNA"/>
</dbReference>
<keyword evidence="2" id="KW-0472">Membrane</keyword>
<comment type="caution">
    <text evidence="3">The sequence shown here is derived from an EMBL/GenBank/DDBJ whole genome shotgun (WGS) entry which is preliminary data.</text>
</comment>
<feature type="region of interest" description="Disordered" evidence="1">
    <location>
        <begin position="26"/>
        <end position="53"/>
    </location>
</feature>
<accession>A0A093VI59</accession>
<dbReference type="AlphaFoldDB" id="A0A093VI59"/>
<sequence length="605" mass="66666">MQSSSQELEQLRASSLDHHQSLLPKTEDLSSAPSHVASNSPVDHETTPYRPSSPGWSLISWKFEILSWIGSLCFFIAILVVLNVLNGRPLPDLQYGITPNAIIGLLATFGQALLLMPVSSALGQMKWLQALEKRPMDNFETLDKASRGPLGNLSHHLGLSSQSLRWESAHLLNSLWTYTTIYLHTDAAYVPIAQFMNGTGWAPIGDTGVIEDGVDTELLNAPYLAFFNPLHTNFTAASIARCGKLGLRSTCHDLSSSLNMTKVYMAPYDGDPFTYNTDHYTLPNGFGLTGAQPRPLENQVFYNILNGMVNVTTSFSATSLSTVSPVWGSIAFPHNGSALMSVFVVGPSPGTIPIQPDMNYSKPMNGSMFAPPVAFECLLQFCVRNMRAEVMNGTIYETELFTWTNQTIPEFDPTYGHTDIIFQSHDSSTPFVVKSLAVGGGGNVTLHPYTNAPEGWRLDTVSGYSSTLMQRLYKAMNGSATGFPDMMDNLVNSISLNMRQISYQPPPVRGLAFTATSHAVVTWEWLILPFFELAGSLVFLIIVIIQKRQGGLPVPWTNSTLAYFFHGLDERPVRGVVHQSEEKMAEELEVRFERDDDGGHLVIVK</sequence>
<evidence type="ECO:0000256" key="2">
    <source>
        <dbReference type="SAM" id="Phobius"/>
    </source>
</evidence>
<feature type="transmembrane region" description="Helical" evidence="2">
    <location>
        <begin position="97"/>
        <end position="116"/>
    </location>
</feature>
<name>A0A093VI59_TALMA</name>
<dbReference type="HOGENOM" id="CLU_015092_4_1_1"/>
<dbReference type="InterPro" id="IPR021514">
    <property type="entry name" value="DUF3176"/>
</dbReference>